<comment type="caution">
    <text evidence="1">The sequence shown here is derived from an EMBL/GenBank/DDBJ whole genome shotgun (WGS) entry which is preliminary data.</text>
</comment>
<gene>
    <name evidence="1" type="ORF">GGI25_004963</name>
</gene>
<organism evidence="1 2">
    <name type="scientific">Coemansia spiralis</name>
    <dbReference type="NCBI Taxonomy" id="417178"/>
    <lineage>
        <taxon>Eukaryota</taxon>
        <taxon>Fungi</taxon>
        <taxon>Fungi incertae sedis</taxon>
        <taxon>Zoopagomycota</taxon>
        <taxon>Kickxellomycotina</taxon>
        <taxon>Kickxellomycetes</taxon>
        <taxon>Kickxellales</taxon>
        <taxon>Kickxellaceae</taxon>
        <taxon>Coemansia</taxon>
    </lineage>
</organism>
<proteinExistence type="predicted"/>
<accession>A0A9W8G5F6</accession>
<protein>
    <submittedName>
        <fullName evidence="1">Uncharacterized protein</fullName>
    </submittedName>
</protein>
<sequence>MKPAALKRNSCSEPADEQLLLVTKRGCYELTTDAQPLTGCNVGMDIPETLPTYEETLESTVRKTYELKYPQLLTRTVHATTNNTVAVVRKVKSLSASKMEFLVHSQLKWNCKREQNGFELVFTRQTTPVGTPCDDKPADSREYLHRENDAPPPVYEDNREVRLESIYPFPFRYDFEFLDTKLRWMRNPEAKSPGACLFSCVERPNGRVMAEVRGSDDSLGTVIVHGDLDADLHEFLVVSAIPVIEEYPVRHLEYIR</sequence>
<dbReference type="AlphaFoldDB" id="A0A9W8G5F6"/>
<dbReference type="EMBL" id="JANBTW010000077">
    <property type="protein sequence ID" value="KAJ2672768.1"/>
    <property type="molecule type" value="Genomic_DNA"/>
</dbReference>
<dbReference type="Proteomes" id="UP001151518">
    <property type="component" value="Unassembled WGS sequence"/>
</dbReference>
<evidence type="ECO:0000313" key="1">
    <source>
        <dbReference type="EMBL" id="KAJ2672768.1"/>
    </source>
</evidence>
<evidence type="ECO:0000313" key="2">
    <source>
        <dbReference type="Proteomes" id="UP001151518"/>
    </source>
</evidence>
<name>A0A9W8G5F6_9FUNG</name>
<reference evidence="1" key="1">
    <citation type="submission" date="2022-07" db="EMBL/GenBank/DDBJ databases">
        <title>Phylogenomic reconstructions and comparative analyses of Kickxellomycotina fungi.</title>
        <authorList>
            <person name="Reynolds N.K."/>
            <person name="Stajich J.E."/>
            <person name="Barry K."/>
            <person name="Grigoriev I.V."/>
            <person name="Crous P."/>
            <person name="Smith M.E."/>
        </authorList>
    </citation>
    <scope>NUCLEOTIDE SEQUENCE</scope>
    <source>
        <strain evidence="1">NRRL 3115</strain>
    </source>
</reference>
<dbReference type="OrthoDB" id="5593273at2759"/>